<accession>A0A0F9S7X9</accession>
<protein>
    <submittedName>
        <fullName evidence="1">Uncharacterized protein</fullName>
    </submittedName>
</protein>
<name>A0A0F9S7X9_9ZZZZ</name>
<reference evidence="1" key="1">
    <citation type="journal article" date="2015" name="Nature">
        <title>Complex archaea that bridge the gap between prokaryotes and eukaryotes.</title>
        <authorList>
            <person name="Spang A."/>
            <person name="Saw J.H."/>
            <person name="Jorgensen S.L."/>
            <person name="Zaremba-Niedzwiedzka K."/>
            <person name="Martijn J."/>
            <person name="Lind A.E."/>
            <person name="van Eijk R."/>
            <person name="Schleper C."/>
            <person name="Guy L."/>
            <person name="Ettema T.J."/>
        </authorList>
    </citation>
    <scope>NUCLEOTIDE SEQUENCE</scope>
</reference>
<dbReference type="EMBL" id="LAZR01000598">
    <property type="protein sequence ID" value="KKN63159.1"/>
    <property type="molecule type" value="Genomic_DNA"/>
</dbReference>
<comment type="caution">
    <text evidence="1">The sequence shown here is derived from an EMBL/GenBank/DDBJ whole genome shotgun (WGS) entry which is preliminary data.</text>
</comment>
<organism evidence="1">
    <name type="scientific">marine sediment metagenome</name>
    <dbReference type="NCBI Taxonomy" id="412755"/>
    <lineage>
        <taxon>unclassified sequences</taxon>
        <taxon>metagenomes</taxon>
        <taxon>ecological metagenomes</taxon>
    </lineage>
</organism>
<dbReference type="AlphaFoldDB" id="A0A0F9S7X9"/>
<gene>
    <name evidence="1" type="ORF">LCGC14_0504290</name>
</gene>
<sequence length="68" mass="7723">MMIKVKGLGLAAYIVEGGGRMIDCDDNNVFTLESDRSERELSLEYENSCCSSHDARVMTLRKFMKKKT</sequence>
<proteinExistence type="predicted"/>
<evidence type="ECO:0000313" key="1">
    <source>
        <dbReference type="EMBL" id="KKN63159.1"/>
    </source>
</evidence>